<dbReference type="EMBL" id="APPN01000073">
    <property type="protein sequence ID" value="ENV32676.1"/>
    <property type="molecule type" value="Genomic_DNA"/>
</dbReference>
<accession>N8Y7S3</accession>
<name>N8Y7S3_9GAMM</name>
<dbReference type="InterPro" id="IPR045617">
    <property type="entry name" value="DUF6445"/>
</dbReference>
<sequence length="256" mass="30477">MFKEFFEINPNRIIKKIQLPNTSDHITIIDNIYLDPEKVTWLANNFDYSGFRKNGQFKRYIGERARVSIFQDALMREMYLNSDLSLPISTFQPIDTLFTRFRMDYIDDMDARQFVPHVDNDSIVSGVLYLSKENEFKYGGTAFYKHIPSEIYKLPYHPDKKIMGMMRDQNLDPMKKSEYIQFIKNLMYTDLNILFKYQGYTGIPESNSCWDLLYITKPKYNSLLIFPAMIFHSPVIYAPEQRIIDRLTQNLFLRVR</sequence>
<dbReference type="GeneID" id="84210472"/>
<dbReference type="Pfam" id="PF20043">
    <property type="entry name" value="DUF6445"/>
    <property type="match status" value="1"/>
</dbReference>
<protein>
    <submittedName>
        <fullName evidence="1">Uncharacterized protein</fullName>
    </submittedName>
</protein>
<dbReference type="OrthoDB" id="4048724at2"/>
<keyword evidence="2" id="KW-1185">Reference proteome</keyword>
<comment type="caution">
    <text evidence="1">The sequence shown here is derived from an EMBL/GenBank/DDBJ whole genome shotgun (WGS) entry which is preliminary data.</text>
</comment>
<evidence type="ECO:0000313" key="1">
    <source>
        <dbReference type="EMBL" id="ENV32676.1"/>
    </source>
</evidence>
<dbReference type="RefSeq" id="WP_004866481.1">
    <property type="nucleotide sequence ID" value="NZ_ASYY01000108.1"/>
</dbReference>
<proteinExistence type="predicted"/>
<dbReference type="PATRIC" id="fig|1120926.3.peg.3095"/>
<evidence type="ECO:0000313" key="2">
    <source>
        <dbReference type="Proteomes" id="UP000013117"/>
    </source>
</evidence>
<dbReference type="AlphaFoldDB" id="N8Y7S3"/>
<dbReference type="HOGENOM" id="CLU_1084285_0_0_6"/>
<organism evidence="1 2">
    <name type="scientific">Acinetobacter gerneri DSM 14967 = CIP 107464 = MTCC 9824</name>
    <dbReference type="NCBI Taxonomy" id="1120926"/>
    <lineage>
        <taxon>Bacteria</taxon>
        <taxon>Pseudomonadati</taxon>
        <taxon>Pseudomonadota</taxon>
        <taxon>Gammaproteobacteria</taxon>
        <taxon>Moraxellales</taxon>
        <taxon>Moraxellaceae</taxon>
        <taxon>Acinetobacter</taxon>
    </lineage>
</organism>
<dbReference type="STRING" id="202952.GCA_000747725_00135"/>
<dbReference type="Proteomes" id="UP000013117">
    <property type="component" value="Unassembled WGS sequence"/>
</dbReference>
<gene>
    <name evidence="1" type="ORF">F960_03183</name>
</gene>
<reference evidence="1 2" key="1">
    <citation type="submission" date="2013-02" db="EMBL/GenBank/DDBJ databases">
        <title>The Genome Sequence of Acinetobacter gerneri CIP 107464.</title>
        <authorList>
            <consortium name="The Broad Institute Genome Sequencing Platform"/>
            <consortium name="The Broad Institute Genome Sequencing Center for Infectious Disease"/>
            <person name="Cerqueira G."/>
            <person name="Feldgarden M."/>
            <person name="Courvalin P."/>
            <person name="Perichon B."/>
            <person name="Grillot-Courvalin C."/>
            <person name="Clermont D."/>
            <person name="Rocha E."/>
            <person name="Yoon E.-J."/>
            <person name="Nemec A."/>
            <person name="Walker B."/>
            <person name="Young S.K."/>
            <person name="Zeng Q."/>
            <person name="Gargeya S."/>
            <person name="Fitzgerald M."/>
            <person name="Haas B."/>
            <person name="Abouelleil A."/>
            <person name="Alvarado L."/>
            <person name="Arachchi H.M."/>
            <person name="Berlin A.M."/>
            <person name="Chapman S.B."/>
            <person name="Dewar J."/>
            <person name="Goldberg J."/>
            <person name="Griggs A."/>
            <person name="Gujja S."/>
            <person name="Hansen M."/>
            <person name="Howarth C."/>
            <person name="Imamovic A."/>
            <person name="Larimer J."/>
            <person name="McCowan C."/>
            <person name="Murphy C."/>
            <person name="Neiman D."/>
            <person name="Pearson M."/>
            <person name="Priest M."/>
            <person name="Roberts A."/>
            <person name="Saif S."/>
            <person name="Shea T."/>
            <person name="Sisk P."/>
            <person name="Sykes S."/>
            <person name="Wortman J."/>
            <person name="Nusbaum C."/>
            <person name="Birren B."/>
        </authorList>
    </citation>
    <scope>NUCLEOTIDE SEQUENCE [LARGE SCALE GENOMIC DNA]</scope>
    <source>
        <strain evidence="1 2">CIP 107464</strain>
    </source>
</reference>